<reference evidence="2 3" key="1">
    <citation type="submission" date="2014-03" db="EMBL/GenBank/DDBJ databases">
        <title>Genome sequence of Sphingobium yanoikuyae B1.</title>
        <authorList>
            <person name="Gan H.M."/>
            <person name="Gan H.Y."/>
            <person name="Savka M.A."/>
        </authorList>
    </citation>
    <scope>NUCLEOTIDE SEQUENCE [LARGE SCALE GENOMIC DNA]</scope>
    <source>
        <strain evidence="2 3">B1</strain>
    </source>
</reference>
<evidence type="ECO:0000256" key="1">
    <source>
        <dbReference type="SAM" id="MobiDB-lite"/>
    </source>
</evidence>
<dbReference type="Proteomes" id="UP000028534">
    <property type="component" value="Unassembled WGS sequence"/>
</dbReference>
<feature type="compositionally biased region" description="Basic and acidic residues" evidence="1">
    <location>
        <begin position="196"/>
        <end position="209"/>
    </location>
</feature>
<comment type="caution">
    <text evidence="2">The sequence shown here is derived from an EMBL/GenBank/DDBJ whole genome shotgun (WGS) entry which is preliminary data.</text>
</comment>
<feature type="region of interest" description="Disordered" evidence="1">
    <location>
        <begin position="189"/>
        <end position="209"/>
    </location>
</feature>
<evidence type="ECO:0000313" key="3">
    <source>
        <dbReference type="Proteomes" id="UP000028534"/>
    </source>
</evidence>
<gene>
    <name evidence="2" type="ORF">CP98_03791</name>
</gene>
<name>A0A084EGC0_SPHYA</name>
<accession>A0A084EGC0</accession>
<protein>
    <submittedName>
        <fullName evidence="2">Uncharacterized protein</fullName>
    </submittedName>
</protein>
<dbReference type="AlphaFoldDB" id="A0A084EGC0"/>
<dbReference type="RefSeq" id="WP_037521562.1">
    <property type="nucleotide sequence ID" value="NZ_JGVR01000025.1"/>
</dbReference>
<organism evidence="2 3">
    <name type="scientific">Sphingobium yanoikuyae</name>
    <name type="common">Sphingomonas yanoikuyae</name>
    <dbReference type="NCBI Taxonomy" id="13690"/>
    <lineage>
        <taxon>Bacteria</taxon>
        <taxon>Pseudomonadati</taxon>
        <taxon>Pseudomonadota</taxon>
        <taxon>Alphaproteobacteria</taxon>
        <taxon>Sphingomonadales</taxon>
        <taxon>Sphingomonadaceae</taxon>
        <taxon>Sphingobium</taxon>
    </lineage>
</organism>
<sequence length="209" mass="23140">MDTNDCQRELEDAAVRASNSKAHRTTILSVLEDASEVVLRAAERCEDEVAEHAHIIRCLRASRGGTSGTSQTARTQLRHHRLKAMALEDAHLTLTQAIYNKEDKLKPLLRDVLDKLLELEIHRANLARCEEAIEQRAKEKAAEESGVLVQASRVVESLARRGVQEGHWSTVSAASIEKIRALIMEDNAAAGLGSPDKPREDWKPVRGGK</sequence>
<dbReference type="PATRIC" id="fig|13690.10.peg.3883"/>
<proteinExistence type="predicted"/>
<evidence type="ECO:0000313" key="2">
    <source>
        <dbReference type="EMBL" id="KEZ17012.1"/>
    </source>
</evidence>
<dbReference type="EMBL" id="JGVR01000025">
    <property type="protein sequence ID" value="KEZ17012.1"/>
    <property type="molecule type" value="Genomic_DNA"/>
</dbReference>